<name>A0ABS5NQP5_9BACI</name>
<keyword evidence="1 2" id="KW-0732">Signal</keyword>
<evidence type="ECO:0000256" key="2">
    <source>
        <dbReference type="SAM" id="SignalP"/>
    </source>
</evidence>
<dbReference type="PROSITE" id="PS51782">
    <property type="entry name" value="LYSM"/>
    <property type="match status" value="1"/>
</dbReference>
<dbReference type="InterPro" id="IPR018392">
    <property type="entry name" value="LysM"/>
</dbReference>
<evidence type="ECO:0000313" key="5">
    <source>
        <dbReference type="Proteomes" id="UP000681027"/>
    </source>
</evidence>
<dbReference type="InterPro" id="IPR010611">
    <property type="entry name" value="3D_dom"/>
</dbReference>
<feature type="domain" description="LysM" evidence="3">
    <location>
        <begin position="27"/>
        <end position="70"/>
    </location>
</feature>
<organism evidence="4 5">
    <name type="scientific">Cytobacillus citreus</name>
    <dbReference type="NCBI Taxonomy" id="2833586"/>
    <lineage>
        <taxon>Bacteria</taxon>
        <taxon>Bacillati</taxon>
        <taxon>Bacillota</taxon>
        <taxon>Bacilli</taxon>
        <taxon>Bacillales</taxon>
        <taxon>Bacillaceae</taxon>
        <taxon>Cytobacillus</taxon>
    </lineage>
</organism>
<dbReference type="Pfam" id="PF01476">
    <property type="entry name" value="LysM"/>
    <property type="match status" value="1"/>
</dbReference>
<dbReference type="CDD" id="cd00118">
    <property type="entry name" value="LysM"/>
    <property type="match status" value="1"/>
</dbReference>
<proteinExistence type="predicted"/>
<dbReference type="PANTHER" id="PTHR39160">
    <property type="entry name" value="CELL WALL-BINDING PROTEIN YOCH"/>
    <property type="match status" value="1"/>
</dbReference>
<dbReference type="Gene3D" id="3.10.350.10">
    <property type="entry name" value="LysM domain"/>
    <property type="match status" value="1"/>
</dbReference>
<dbReference type="PANTHER" id="PTHR39160:SF6">
    <property type="entry name" value="CELL WALL-BINDING PROTEIN YOCH"/>
    <property type="match status" value="1"/>
</dbReference>
<dbReference type="SMART" id="SM00257">
    <property type="entry name" value="LysM"/>
    <property type="match status" value="1"/>
</dbReference>
<feature type="chain" id="PRO_5046189355" evidence="2">
    <location>
        <begin position="25"/>
        <end position="184"/>
    </location>
</feature>
<dbReference type="InterPro" id="IPR051933">
    <property type="entry name" value="Resuscitation_pf_RpfB"/>
</dbReference>
<comment type="caution">
    <text evidence="4">The sequence shown here is derived from an EMBL/GenBank/DDBJ whole genome shotgun (WGS) entry which is preliminary data.</text>
</comment>
<dbReference type="Proteomes" id="UP000681027">
    <property type="component" value="Unassembled WGS sequence"/>
</dbReference>
<dbReference type="SUPFAM" id="SSF54106">
    <property type="entry name" value="LysM domain"/>
    <property type="match status" value="1"/>
</dbReference>
<reference evidence="4 5" key="1">
    <citation type="submission" date="2021-05" db="EMBL/GenBank/DDBJ databases">
        <title>Novel Bacillus species.</title>
        <authorList>
            <person name="Liu G."/>
        </authorList>
    </citation>
    <scope>NUCLEOTIDE SEQUENCE [LARGE SCALE GENOMIC DNA]</scope>
    <source>
        <strain evidence="4 5">FJAT-49705</strain>
    </source>
</reference>
<accession>A0ABS5NQP5</accession>
<sequence length="184" mass="19884">MKKLLIGFTTAIFLTFGLSTATFAAENTYKVKNGDTLWGIAKKNNVSVQQIKSWNNLKSDTIKPNQVLKLTKTATEANKPAPPVKSASFKEITVKATAYTANCKNCSGITYTGINLKKNPNAKVISVDPNVIPLGSKVYVPGYGEAIAADKGSSIKGNKIDVFIPSKQNAINWGNKTIKIKVYN</sequence>
<dbReference type="CDD" id="cd22786">
    <property type="entry name" value="DPBB_YuiC-like"/>
    <property type="match status" value="1"/>
</dbReference>
<protein>
    <submittedName>
        <fullName evidence="4">LysM peptidoglycan-binding domain-containing protein</fullName>
    </submittedName>
</protein>
<evidence type="ECO:0000259" key="3">
    <source>
        <dbReference type="PROSITE" id="PS51782"/>
    </source>
</evidence>
<dbReference type="EMBL" id="JAGYPM010000002">
    <property type="protein sequence ID" value="MBS4190140.1"/>
    <property type="molecule type" value="Genomic_DNA"/>
</dbReference>
<feature type="signal peptide" evidence="2">
    <location>
        <begin position="1"/>
        <end position="24"/>
    </location>
</feature>
<dbReference type="SUPFAM" id="SSF50685">
    <property type="entry name" value="Barwin-like endoglucanases"/>
    <property type="match status" value="1"/>
</dbReference>
<dbReference type="RefSeq" id="WP_213101611.1">
    <property type="nucleotide sequence ID" value="NZ_JAGYPM010000002.1"/>
</dbReference>
<evidence type="ECO:0000313" key="4">
    <source>
        <dbReference type="EMBL" id="MBS4190140.1"/>
    </source>
</evidence>
<evidence type="ECO:0000256" key="1">
    <source>
        <dbReference type="ARBA" id="ARBA00022729"/>
    </source>
</evidence>
<dbReference type="InterPro" id="IPR036779">
    <property type="entry name" value="LysM_dom_sf"/>
</dbReference>
<dbReference type="InterPro" id="IPR036908">
    <property type="entry name" value="RlpA-like_sf"/>
</dbReference>
<keyword evidence="5" id="KW-1185">Reference proteome</keyword>
<dbReference type="Pfam" id="PF06725">
    <property type="entry name" value="3D"/>
    <property type="match status" value="1"/>
</dbReference>
<gene>
    <name evidence="4" type="ORF">KHA94_07970</name>
</gene>
<dbReference type="Gene3D" id="2.40.40.10">
    <property type="entry name" value="RlpA-like domain"/>
    <property type="match status" value="1"/>
</dbReference>